<reference evidence="3" key="1">
    <citation type="submission" date="2021-03" db="EMBL/GenBank/DDBJ databases">
        <authorList>
            <person name="Tagirdzhanova G."/>
        </authorList>
    </citation>
    <scope>NUCLEOTIDE SEQUENCE</scope>
</reference>
<dbReference type="EMBL" id="CAJPDS010000013">
    <property type="protein sequence ID" value="CAF9914061.1"/>
    <property type="molecule type" value="Genomic_DNA"/>
</dbReference>
<feature type="region of interest" description="Disordered" evidence="1">
    <location>
        <begin position="47"/>
        <end position="109"/>
    </location>
</feature>
<dbReference type="AlphaFoldDB" id="A0A8H3F4A1"/>
<dbReference type="Pfam" id="PF08451">
    <property type="entry name" value="A_deaminase_N"/>
    <property type="match status" value="1"/>
</dbReference>
<accession>A0A8H3F4A1</accession>
<keyword evidence="4" id="KW-1185">Reference proteome</keyword>
<evidence type="ECO:0000313" key="3">
    <source>
        <dbReference type="EMBL" id="CAF9914061.1"/>
    </source>
</evidence>
<gene>
    <name evidence="3" type="ORF">HETSPECPRED_001735</name>
</gene>
<dbReference type="Proteomes" id="UP000664521">
    <property type="component" value="Unassembled WGS sequence"/>
</dbReference>
<evidence type="ECO:0000313" key="4">
    <source>
        <dbReference type="Proteomes" id="UP000664521"/>
    </source>
</evidence>
<organism evidence="3 4">
    <name type="scientific">Heterodermia speciosa</name>
    <dbReference type="NCBI Taxonomy" id="116794"/>
    <lineage>
        <taxon>Eukaryota</taxon>
        <taxon>Fungi</taxon>
        <taxon>Dikarya</taxon>
        <taxon>Ascomycota</taxon>
        <taxon>Pezizomycotina</taxon>
        <taxon>Lecanoromycetes</taxon>
        <taxon>OSLEUM clade</taxon>
        <taxon>Lecanoromycetidae</taxon>
        <taxon>Caliciales</taxon>
        <taxon>Physciaceae</taxon>
        <taxon>Heterodermia</taxon>
    </lineage>
</organism>
<sequence length="283" mass="32078">MGNLLTREFKRDFIHLSEHSDFKTALRATGDLLDTYAKAEKLRFERKQQRMREREQAMRRGEAMQHNRQREEADPRLMDIKDEGYGPTPRRQGRRNRRAERPPHCATLGEPRVSSALTCLQRDNAGRWSVQSRRNMTHMLRTNFGVEKAKMRTTTCNRTAGRITPTHINIQSLGCIPNQSSPGGQVPVSVIASEDGTQTCMMTTYSLEHPDLLAYSDADQAGAIFEYLTALHGAVVLVLAEVMPVVVEEGECLLSLVQILGVGVQRIWMDWGKDKEKAELQTK</sequence>
<evidence type="ECO:0000256" key="1">
    <source>
        <dbReference type="SAM" id="MobiDB-lite"/>
    </source>
</evidence>
<protein>
    <recommendedName>
        <fullName evidence="2">Adenosine/AMP deaminase N-terminal domain-containing protein</fullName>
    </recommendedName>
</protein>
<feature type="compositionally biased region" description="Basic and acidic residues" evidence="1">
    <location>
        <begin position="47"/>
        <end position="84"/>
    </location>
</feature>
<dbReference type="InterPro" id="IPR013659">
    <property type="entry name" value="A_deaminase_N"/>
</dbReference>
<name>A0A8H3F4A1_9LECA</name>
<evidence type="ECO:0000259" key="2">
    <source>
        <dbReference type="Pfam" id="PF08451"/>
    </source>
</evidence>
<feature type="domain" description="Adenosine/AMP deaminase N-terminal" evidence="2">
    <location>
        <begin position="34"/>
        <end position="83"/>
    </location>
</feature>
<proteinExistence type="predicted"/>
<comment type="caution">
    <text evidence="3">The sequence shown here is derived from an EMBL/GenBank/DDBJ whole genome shotgun (WGS) entry which is preliminary data.</text>
</comment>
<dbReference type="OrthoDB" id="10640963at2759"/>